<sequence length="160" mass="18096">MVVLEVNSEFIVEVKELDMENGTAKRQTVRRQKREWIKFAAACREGEDNSKRNPIARMALGKQTREPYVTEVPDINDYCPVIAAERETLCLASPSILFSATGINDHSYGSPFTFCAVDEPPRDSGQLGYQINNRYLYNPDGRAAFISLILRYPNPSKGEF</sequence>
<gene>
    <name evidence="2" type="primary">LOC129391565</name>
</gene>
<proteinExistence type="predicted"/>
<dbReference type="Proteomes" id="UP000248484">
    <property type="component" value="Chromosome 19"/>
</dbReference>
<evidence type="ECO:0000313" key="1">
    <source>
        <dbReference type="Proteomes" id="UP000248484"/>
    </source>
</evidence>
<keyword evidence="1" id="KW-1185">Reference proteome</keyword>
<dbReference type="GeneID" id="129391565"/>
<protein>
    <submittedName>
        <fullName evidence="2">Desmoglein-4-like</fullName>
    </submittedName>
</protein>
<name>A0A9W2WAT6_PHYMC</name>
<reference evidence="2" key="1">
    <citation type="submission" date="2025-08" db="UniProtKB">
        <authorList>
            <consortium name="RefSeq"/>
        </authorList>
    </citation>
    <scope>IDENTIFICATION</scope>
    <source>
        <tissue evidence="2">Muscle</tissue>
    </source>
</reference>
<organism evidence="1 2">
    <name type="scientific">Physeter macrocephalus</name>
    <name type="common">Sperm whale</name>
    <name type="synonym">Physeter catodon</name>
    <dbReference type="NCBI Taxonomy" id="9755"/>
    <lineage>
        <taxon>Eukaryota</taxon>
        <taxon>Metazoa</taxon>
        <taxon>Chordata</taxon>
        <taxon>Craniata</taxon>
        <taxon>Vertebrata</taxon>
        <taxon>Euteleostomi</taxon>
        <taxon>Mammalia</taxon>
        <taxon>Eutheria</taxon>
        <taxon>Laurasiatheria</taxon>
        <taxon>Artiodactyla</taxon>
        <taxon>Whippomorpha</taxon>
        <taxon>Cetacea</taxon>
        <taxon>Odontoceti</taxon>
        <taxon>Physeteridae</taxon>
        <taxon>Physeter</taxon>
    </lineage>
</organism>
<accession>A0A9W2WAT6</accession>
<evidence type="ECO:0000313" key="2">
    <source>
        <dbReference type="RefSeq" id="XP_054936283.1"/>
    </source>
</evidence>
<dbReference type="KEGG" id="pcad:129391565"/>
<dbReference type="AlphaFoldDB" id="A0A9W2WAT6"/>
<dbReference type="RefSeq" id="XP_054936283.1">
    <property type="nucleotide sequence ID" value="XM_055080308.1"/>
</dbReference>